<dbReference type="GO" id="GO:0043709">
    <property type="term" value="P:cell adhesion involved in single-species biofilm formation"/>
    <property type="evidence" value="ECO:0007669"/>
    <property type="project" value="TreeGrafter"/>
</dbReference>
<dbReference type="InterPro" id="IPR029787">
    <property type="entry name" value="Nucleotide_cyclase"/>
</dbReference>
<name>A0A4Y9SWV5_9BURK</name>
<organism evidence="5 6">
    <name type="scientific">Massilia horti</name>
    <dbReference type="NCBI Taxonomy" id="2562153"/>
    <lineage>
        <taxon>Bacteria</taxon>
        <taxon>Pseudomonadati</taxon>
        <taxon>Pseudomonadota</taxon>
        <taxon>Betaproteobacteria</taxon>
        <taxon>Burkholderiales</taxon>
        <taxon>Oxalobacteraceae</taxon>
        <taxon>Telluria group</taxon>
        <taxon>Massilia</taxon>
    </lineage>
</organism>
<feature type="transmembrane region" description="Helical" evidence="3">
    <location>
        <begin position="182"/>
        <end position="202"/>
    </location>
</feature>
<accession>A0A4Y9SWV5</accession>
<dbReference type="InterPro" id="IPR043128">
    <property type="entry name" value="Rev_trsase/Diguanyl_cyclase"/>
</dbReference>
<feature type="domain" description="GGDEF" evidence="4">
    <location>
        <begin position="247"/>
        <end position="380"/>
    </location>
</feature>
<evidence type="ECO:0000259" key="4">
    <source>
        <dbReference type="PROSITE" id="PS50887"/>
    </source>
</evidence>
<dbReference type="EC" id="2.7.7.65" evidence="1"/>
<dbReference type="FunFam" id="3.30.70.270:FF:000001">
    <property type="entry name" value="Diguanylate cyclase domain protein"/>
    <property type="match status" value="1"/>
</dbReference>
<dbReference type="AlphaFoldDB" id="A0A4Y9SWV5"/>
<feature type="transmembrane region" description="Helical" evidence="3">
    <location>
        <begin position="77"/>
        <end position="95"/>
    </location>
</feature>
<comment type="caution">
    <text evidence="5">The sequence shown here is derived from an EMBL/GenBank/DDBJ whole genome shotgun (WGS) entry which is preliminary data.</text>
</comment>
<evidence type="ECO:0000313" key="6">
    <source>
        <dbReference type="Proteomes" id="UP000297258"/>
    </source>
</evidence>
<evidence type="ECO:0000256" key="1">
    <source>
        <dbReference type="ARBA" id="ARBA00012528"/>
    </source>
</evidence>
<dbReference type="NCBIfam" id="TIGR00254">
    <property type="entry name" value="GGDEF"/>
    <property type="match status" value="1"/>
</dbReference>
<dbReference type="Pfam" id="PF00990">
    <property type="entry name" value="GGDEF"/>
    <property type="match status" value="1"/>
</dbReference>
<keyword evidence="3" id="KW-0812">Transmembrane</keyword>
<dbReference type="CDD" id="cd01949">
    <property type="entry name" value="GGDEF"/>
    <property type="match status" value="1"/>
</dbReference>
<dbReference type="Gene3D" id="3.30.70.270">
    <property type="match status" value="1"/>
</dbReference>
<sequence>MTHCPARGSKQVPHAGEGFTMPFGLSLGQTLPEQDERALATKHNAALAHMLPLWGPLFGATVVLFTLWDFWIMPARIALTAPLRLALVLIGSIAYRQWRLPWTPVHRAGFIYATHASGMVAGAALLPNGLLIGLAAITATLFLVSLVALRLSTFVLIVLPSTLLLIVLGLGTMSPYGLINTIVLYLFAAGIAAAMMAVLVAFRRQAFLFEKQLLHSARHDSLSGAANRGYLNEAGAREVALARRHKRPLALAMIDIDHFKRVNDIYGHVAGDNVIRELANVCRHNLREGDLFGRFGGEEFVCVMPETEADQAFACVERIRRSIEALRLDTGRGPLQFTISTGIAVLGPGRDQWESLLQEADDALYQAKGGGRNRTQVAGAQPHDQAAP</sequence>
<dbReference type="SUPFAM" id="SSF55073">
    <property type="entry name" value="Nucleotide cyclase"/>
    <property type="match status" value="1"/>
</dbReference>
<evidence type="ECO:0000256" key="2">
    <source>
        <dbReference type="ARBA" id="ARBA00034247"/>
    </source>
</evidence>
<reference evidence="5 6" key="1">
    <citation type="submission" date="2019-03" db="EMBL/GenBank/DDBJ databases">
        <title>Draft genome of Massilia hortus sp. nov., a novel bacterial species of the Oxalobacteraceae family.</title>
        <authorList>
            <person name="Peta V."/>
            <person name="Raths R."/>
            <person name="Bucking H."/>
        </authorList>
    </citation>
    <scope>NUCLEOTIDE SEQUENCE [LARGE SCALE GENOMIC DNA]</scope>
    <source>
        <strain evidence="5 6">ONC3</strain>
    </source>
</reference>
<proteinExistence type="predicted"/>
<feature type="transmembrane region" description="Helical" evidence="3">
    <location>
        <begin position="51"/>
        <end position="71"/>
    </location>
</feature>
<feature type="transmembrane region" description="Helical" evidence="3">
    <location>
        <begin position="154"/>
        <end position="176"/>
    </location>
</feature>
<keyword evidence="3" id="KW-1133">Transmembrane helix</keyword>
<dbReference type="GO" id="GO:0005886">
    <property type="term" value="C:plasma membrane"/>
    <property type="evidence" value="ECO:0007669"/>
    <property type="project" value="TreeGrafter"/>
</dbReference>
<dbReference type="GO" id="GO:0052621">
    <property type="term" value="F:diguanylate cyclase activity"/>
    <property type="evidence" value="ECO:0007669"/>
    <property type="project" value="UniProtKB-EC"/>
</dbReference>
<protein>
    <recommendedName>
        <fullName evidence="1">diguanylate cyclase</fullName>
        <ecNumber evidence="1">2.7.7.65</ecNumber>
    </recommendedName>
</protein>
<dbReference type="PANTHER" id="PTHR45138">
    <property type="entry name" value="REGULATORY COMPONENTS OF SENSORY TRANSDUCTION SYSTEM"/>
    <property type="match status" value="1"/>
</dbReference>
<evidence type="ECO:0000313" key="5">
    <source>
        <dbReference type="EMBL" id="TFW31306.1"/>
    </source>
</evidence>
<dbReference type="GO" id="GO:1902201">
    <property type="term" value="P:negative regulation of bacterial-type flagellum-dependent cell motility"/>
    <property type="evidence" value="ECO:0007669"/>
    <property type="project" value="TreeGrafter"/>
</dbReference>
<evidence type="ECO:0000256" key="3">
    <source>
        <dbReference type="SAM" id="Phobius"/>
    </source>
</evidence>
<dbReference type="PROSITE" id="PS50887">
    <property type="entry name" value="GGDEF"/>
    <property type="match status" value="1"/>
</dbReference>
<dbReference type="PANTHER" id="PTHR45138:SF9">
    <property type="entry name" value="DIGUANYLATE CYCLASE DGCM-RELATED"/>
    <property type="match status" value="1"/>
</dbReference>
<keyword evidence="3" id="KW-0472">Membrane</keyword>
<dbReference type="OrthoDB" id="9813903at2"/>
<dbReference type="InterPro" id="IPR050469">
    <property type="entry name" value="Diguanylate_Cyclase"/>
</dbReference>
<dbReference type="SMART" id="SM00267">
    <property type="entry name" value="GGDEF"/>
    <property type="match status" value="1"/>
</dbReference>
<comment type="catalytic activity">
    <reaction evidence="2">
        <text>2 GTP = 3',3'-c-di-GMP + 2 diphosphate</text>
        <dbReference type="Rhea" id="RHEA:24898"/>
        <dbReference type="ChEBI" id="CHEBI:33019"/>
        <dbReference type="ChEBI" id="CHEBI:37565"/>
        <dbReference type="ChEBI" id="CHEBI:58805"/>
        <dbReference type="EC" id="2.7.7.65"/>
    </reaction>
</comment>
<keyword evidence="6" id="KW-1185">Reference proteome</keyword>
<dbReference type="Proteomes" id="UP000297258">
    <property type="component" value="Unassembled WGS sequence"/>
</dbReference>
<dbReference type="EMBL" id="SPUM01000094">
    <property type="protein sequence ID" value="TFW31306.1"/>
    <property type="molecule type" value="Genomic_DNA"/>
</dbReference>
<gene>
    <name evidence="5" type="ORF">E4O92_13970</name>
</gene>
<dbReference type="InterPro" id="IPR000160">
    <property type="entry name" value="GGDEF_dom"/>
</dbReference>